<feature type="domain" description="DUF1989" evidence="2">
    <location>
        <begin position="73"/>
        <end position="136"/>
    </location>
</feature>
<feature type="region of interest" description="Disordered" evidence="1">
    <location>
        <begin position="540"/>
        <end position="579"/>
    </location>
</feature>
<accession>A0A9P4WP12</accession>
<dbReference type="OrthoDB" id="504708at2759"/>
<dbReference type="AlphaFoldDB" id="A0A9P4WP12"/>
<keyword evidence="4" id="KW-1185">Reference proteome</keyword>
<evidence type="ECO:0000259" key="2">
    <source>
        <dbReference type="Pfam" id="PF09347"/>
    </source>
</evidence>
<dbReference type="PANTHER" id="PTHR31527">
    <property type="entry name" value="RE64534P"/>
    <property type="match status" value="1"/>
</dbReference>
<dbReference type="PANTHER" id="PTHR31527:SF0">
    <property type="entry name" value="RE64534P"/>
    <property type="match status" value="1"/>
</dbReference>
<dbReference type="EMBL" id="SWKV01000041">
    <property type="protein sequence ID" value="KAF3037690.1"/>
    <property type="molecule type" value="Genomic_DNA"/>
</dbReference>
<dbReference type="Pfam" id="PF09347">
    <property type="entry name" value="DUF1989"/>
    <property type="match status" value="2"/>
</dbReference>
<reference evidence="3" key="1">
    <citation type="submission" date="2019-04" db="EMBL/GenBank/DDBJ databases">
        <title>Sequencing of skin fungus with MAO and IRED activity.</title>
        <authorList>
            <person name="Marsaioli A.J."/>
            <person name="Bonatto J.M.C."/>
            <person name="Reis Junior O."/>
        </authorList>
    </citation>
    <scope>NUCLEOTIDE SEQUENCE</scope>
    <source>
        <strain evidence="3">28M1</strain>
    </source>
</reference>
<evidence type="ECO:0000256" key="1">
    <source>
        <dbReference type="SAM" id="MobiDB-lite"/>
    </source>
</evidence>
<dbReference type="Proteomes" id="UP000758155">
    <property type="component" value="Unassembled WGS sequence"/>
</dbReference>
<comment type="caution">
    <text evidence="3">The sequence shown here is derived from an EMBL/GenBank/DDBJ whole genome shotgun (WGS) entry which is preliminary data.</text>
</comment>
<sequence>MFVTHTVPARRGAATIVRANQKIKITNTHGNQVVDTWVFALPSTAIGTSSSRLEAPLYPAASAASSPAYSTAANRAAAGPEFMSMSHCRATLLKLIPSVGDTLVSQKRAPLVKLIEDTSPGIHDTLIAACDRWSHDGREAKRSRILGLLGLPDRTQILHNLRRIEITVSIDEFTAFKADSSERRRVQIDYFLEVIKLHAEDRNKRSLFQPLEIHLVSLQDLSGSSHRTYTYHDISPSADQTQFDEHITTLERLVDITDIQEAKFTGLPEWFAICLTMRIRGKGRDHIDEEVTKKQATGLREKLSEKLLPEILRRVCEYALPQGLKFSFQGGGSSWDLYVQEGSRPCIKVARGAAPENHIANKHSEARAVFFHGNAFILTIGSMAHRPVSLKSSLIFGPLGLPHRLQLLRDLRQIELDIVIDEHEDETWGFRRQQARIQHFVDIIQQHAEDKDKNKKSLLQRLQIRITLRPYLRWHSKDPVSWESVINRASALEPLTSISGIDEIGFFSLSHSAGEQSWRWFGQCLALRMLGEGGELKKVEWSPRTSKRRGNPGETRKSERAKAAGEKKETVVVTKTTKKTDDPTFDCSWVEFARRIRNGIDVPISAERYFPHRRTT</sequence>
<dbReference type="InterPro" id="IPR018959">
    <property type="entry name" value="DUF1989"/>
</dbReference>
<feature type="domain" description="DUF1989" evidence="2">
    <location>
        <begin position="5"/>
        <end position="41"/>
    </location>
</feature>
<evidence type="ECO:0000313" key="3">
    <source>
        <dbReference type="EMBL" id="KAF3037690.1"/>
    </source>
</evidence>
<gene>
    <name evidence="3" type="ORF">E8E12_008201</name>
</gene>
<protein>
    <recommendedName>
        <fullName evidence="2">DUF1989 domain-containing protein</fullName>
    </recommendedName>
</protein>
<proteinExistence type="predicted"/>
<evidence type="ECO:0000313" key="4">
    <source>
        <dbReference type="Proteomes" id="UP000758155"/>
    </source>
</evidence>
<organism evidence="3 4">
    <name type="scientific">Didymella heteroderae</name>
    <dbReference type="NCBI Taxonomy" id="1769908"/>
    <lineage>
        <taxon>Eukaryota</taxon>
        <taxon>Fungi</taxon>
        <taxon>Dikarya</taxon>
        <taxon>Ascomycota</taxon>
        <taxon>Pezizomycotina</taxon>
        <taxon>Dothideomycetes</taxon>
        <taxon>Pleosporomycetidae</taxon>
        <taxon>Pleosporales</taxon>
        <taxon>Pleosporineae</taxon>
        <taxon>Didymellaceae</taxon>
        <taxon>Didymella</taxon>
    </lineage>
</organism>
<name>A0A9P4WP12_9PLEO</name>
<feature type="compositionally biased region" description="Basic and acidic residues" evidence="1">
    <location>
        <begin position="554"/>
        <end position="570"/>
    </location>
</feature>